<organism evidence="7">
    <name type="scientific">hydrothermal vent metagenome</name>
    <dbReference type="NCBI Taxonomy" id="652676"/>
    <lineage>
        <taxon>unclassified sequences</taxon>
        <taxon>metagenomes</taxon>
        <taxon>ecological metagenomes</taxon>
    </lineage>
</organism>
<evidence type="ECO:0000256" key="5">
    <source>
        <dbReference type="ARBA" id="ARBA00023136"/>
    </source>
</evidence>
<dbReference type="InterPro" id="IPR005017">
    <property type="entry name" value="OMPP1/FadL/TodX"/>
</dbReference>
<keyword evidence="3" id="KW-0812">Transmembrane</keyword>
<protein>
    <submittedName>
        <fullName evidence="7">Long-chain fatty acid transport protein</fullName>
    </submittedName>
</protein>
<keyword evidence="4" id="KW-0732">Signal</keyword>
<evidence type="ECO:0000256" key="2">
    <source>
        <dbReference type="ARBA" id="ARBA00022452"/>
    </source>
</evidence>
<evidence type="ECO:0000256" key="1">
    <source>
        <dbReference type="ARBA" id="ARBA00004571"/>
    </source>
</evidence>
<proteinExistence type="predicted"/>
<dbReference type="GO" id="GO:0009279">
    <property type="term" value="C:cell outer membrane"/>
    <property type="evidence" value="ECO:0007669"/>
    <property type="project" value="UniProtKB-SubCell"/>
</dbReference>
<sequence length="448" mass="48135">MLIKNTQAKKLTSAAISVVIAAGLLHSSVQASGFALIENSASGQGNAFAGAAAYAEDASTVWFNPAGMTKLKNNQIVVAGHIIIPDSSFTNNGSTDGLGNPLGGVNDDGGSTALVGNFYWVTDLADKTKFGLGITTPFGLTTEYNDTWVGRYHAVKTDMKTINFNPSIAREVTDKLSIGAGLNMLLADITLTSAVDFGSLLGAPQQIDGFADLSADNLTFNEFSWGFNLGMLYDFGQGTSLGVAYRSEIEISAKGKARFKVPAAAAPVLGSGAFQDTGLQASVTMPQSLSMSVNHQLNNIKLLADITWTGWSSFKELRIQYDNPVQPDSVTTENWDDTFRYSIGADYDLNEKMTLRTGVAYDETPIPGPQYRTPRIPGNDRTWLSFGMTYEFNPALIVDVGYSHLFIDDAKIDHTLESSQSPLNATLAGTYSGSVDILSAQLRWNYDL</sequence>
<evidence type="ECO:0000313" key="7">
    <source>
        <dbReference type="EMBL" id="VAW60789.1"/>
    </source>
</evidence>
<evidence type="ECO:0000256" key="6">
    <source>
        <dbReference type="ARBA" id="ARBA00023237"/>
    </source>
</evidence>
<dbReference type="GO" id="GO:0015483">
    <property type="term" value="F:long-chain fatty acid transporting porin activity"/>
    <property type="evidence" value="ECO:0007669"/>
    <property type="project" value="TreeGrafter"/>
</dbReference>
<accession>A0A3B0XGQ9</accession>
<name>A0A3B0XGQ9_9ZZZZ</name>
<evidence type="ECO:0000256" key="4">
    <source>
        <dbReference type="ARBA" id="ARBA00022729"/>
    </source>
</evidence>
<keyword evidence="6" id="KW-0998">Cell outer membrane</keyword>
<dbReference type="PANTHER" id="PTHR35093:SF3">
    <property type="entry name" value="LONG-CHAIN FATTY ACID TRANSPORT PROTEIN"/>
    <property type="match status" value="1"/>
</dbReference>
<reference evidence="7" key="1">
    <citation type="submission" date="2018-06" db="EMBL/GenBank/DDBJ databases">
        <authorList>
            <person name="Zhirakovskaya E."/>
        </authorList>
    </citation>
    <scope>NUCLEOTIDE SEQUENCE</scope>
</reference>
<dbReference type="Gene3D" id="2.40.160.60">
    <property type="entry name" value="Outer membrane protein transport protein (OMPP1/FadL/TodX)"/>
    <property type="match status" value="1"/>
</dbReference>
<comment type="subcellular location">
    <subcellularLocation>
        <location evidence="1">Cell outer membrane</location>
        <topology evidence="1">Multi-pass membrane protein</topology>
    </subcellularLocation>
</comment>
<dbReference type="Pfam" id="PF03349">
    <property type="entry name" value="Toluene_X"/>
    <property type="match status" value="1"/>
</dbReference>
<keyword evidence="5" id="KW-0472">Membrane</keyword>
<dbReference type="AlphaFoldDB" id="A0A3B0XGQ9"/>
<dbReference type="SUPFAM" id="SSF56935">
    <property type="entry name" value="Porins"/>
    <property type="match status" value="1"/>
</dbReference>
<dbReference type="PANTHER" id="PTHR35093">
    <property type="entry name" value="OUTER MEMBRANE PROTEIN NMB0088-RELATED"/>
    <property type="match status" value="1"/>
</dbReference>
<evidence type="ECO:0000256" key="3">
    <source>
        <dbReference type="ARBA" id="ARBA00022692"/>
    </source>
</evidence>
<gene>
    <name evidence="7" type="ORF">MNBD_GAMMA09-1529</name>
</gene>
<keyword evidence="2" id="KW-1134">Transmembrane beta strand</keyword>
<dbReference type="EMBL" id="UOFI01000005">
    <property type="protein sequence ID" value="VAW60789.1"/>
    <property type="molecule type" value="Genomic_DNA"/>
</dbReference>